<proteinExistence type="inferred from homology"/>
<dbReference type="EMBL" id="VCGU01000459">
    <property type="protein sequence ID" value="TRY61736.1"/>
    <property type="molecule type" value="Genomic_DNA"/>
</dbReference>
<keyword evidence="6" id="KW-0472">Membrane</keyword>
<comment type="caution">
    <text evidence="8">The sequence shown here is derived from an EMBL/GenBank/DDBJ whole genome shotgun (WGS) entry which is preliminary data.</text>
</comment>
<dbReference type="InterPro" id="IPR002018">
    <property type="entry name" value="CarbesteraseB"/>
</dbReference>
<feature type="transmembrane region" description="Helical" evidence="6">
    <location>
        <begin position="12"/>
        <end position="34"/>
    </location>
</feature>
<gene>
    <name evidence="8" type="ORF">TCAL_13366</name>
</gene>
<dbReference type="Gene3D" id="3.40.50.1820">
    <property type="entry name" value="alpha/beta hydrolase"/>
    <property type="match status" value="1"/>
</dbReference>
<organism evidence="8 9">
    <name type="scientific">Tigriopus californicus</name>
    <name type="common">Marine copepod</name>
    <dbReference type="NCBI Taxonomy" id="6832"/>
    <lineage>
        <taxon>Eukaryota</taxon>
        <taxon>Metazoa</taxon>
        <taxon>Ecdysozoa</taxon>
        <taxon>Arthropoda</taxon>
        <taxon>Crustacea</taxon>
        <taxon>Multicrustacea</taxon>
        <taxon>Hexanauplia</taxon>
        <taxon>Copepoda</taxon>
        <taxon>Harpacticoida</taxon>
        <taxon>Harpacticidae</taxon>
        <taxon>Tigriopus</taxon>
    </lineage>
</organism>
<dbReference type="AlphaFoldDB" id="A0A553N8G0"/>
<evidence type="ECO:0000256" key="1">
    <source>
        <dbReference type="ARBA" id="ARBA00005964"/>
    </source>
</evidence>
<feature type="domain" description="Carboxylesterase type B" evidence="7">
    <location>
        <begin position="62"/>
        <end position="529"/>
    </location>
</feature>
<dbReference type="GO" id="GO:0052689">
    <property type="term" value="F:carboxylic ester hydrolase activity"/>
    <property type="evidence" value="ECO:0007669"/>
    <property type="project" value="UniProtKB-KW"/>
</dbReference>
<dbReference type="InterPro" id="IPR019826">
    <property type="entry name" value="Carboxylesterase_B_AS"/>
</dbReference>
<keyword evidence="9" id="KW-1185">Reference proteome</keyword>
<evidence type="ECO:0000256" key="5">
    <source>
        <dbReference type="RuleBase" id="RU361235"/>
    </source>
</evidence>
<dbReference type="OMA" id="IPVVENC"/>
<keyword evidence="4" id="KW-0325">Glycoprotein</keyword>
<evidence type="ECO:0000256" key="2">
    <source>
        <dbReference type="ARBA" id="ARBA00022487"/>
    </source>
</evidence>
<sequence length="564" mass="63725">MGPRTSQLTCVSSYYCGSWTSVIIVGIALFGVTLRSVNPDLVLVRVEEGWLQESMSSYWSSQGHRIHSFLGIPYGEARRFKKASPYPPWSGIRQADRHVECTQLGNYGPYETTGVEDCLVVNVYTTALQDQRPVMVWIHGGSFNSGAATPRVYGPEFLLDKDVVLVTINYRLGPLGFLSNGKDDFPGNLGLWDQRLALQWIQKNIAVFGGDKNKVTLFGQSSGGIMVSYHILSHQSQHLFHAAIIQSGAITLPIAKSDNHPGFYAQALAKHFSCGSNLTVTSSIQCLEREDPHQIVLEAKKLFSSFLSNPYPFKPVLDNTTSLPFFRRDPFEILESGDFRQMPIMIGNNRDEGLIVSSNFIRNPRLWREFHQNNDELLPLIFFGRSKSFIETDDMNSLKILLPSDIIPVDFEALTAFVGDHVILPLESVTIDLFLRHNPNGTFVYHYTHQNSYGISDIIAQSLPTLFLRAFAQLFGSNPFSLELGVSHGDELFLLFKPHVIPLNTRFTRRDIQTSQNLVNVWTGFATHQRLPQRHLRASNDIYLEIGPSLTLRHRQLWNTSWHQ</sequence>
<evidence type="ECO:0000256" key="4">
    <source>
        <dbReference type="ARBA" id="ARBA00023180"/>
    </source>
</evidence>
<dbReference type="Proteomes" id="UP000318571">
    <property type="component" value="Chromosome 8"/>
</dbReference>
<evidence type="ECO:0000313" key="9">
    <source>
        <dbReference type="Proteomes" id="UP000318571"/>
    </source>
</evidence>
<keyword evidence="6" id="KW-1133">Transmembrane helix</keyword>
<name>A0A553N8G0_TIGCA</name>
<keyword evidence="2" id="KW-0719">Serine esterase</keyword>
<dbReference type="PANTHER" id="PTHR43142">
    <property type="entry name" value="CARBOXYLIC ESTER HYDROLASE"/>
    <property type="match status" value="1"/>
</dbReference>
<keyword evidence="3 5" id="KW-0378">Hydrolase</keyword>
<evidence type="ECO:0000256" key="6">
    <source>
        <dbReference type="SAM" id="Phobius"/>
    </source>
</evidence>
<dbReference type="PROSITE" id="PS00122">
    <property type="entry name" value="CARBOXYLESTERASE_B_1"/>
    <property type="match status" value="1"/>
</dbReference>
<keyword evidence="6" id="KW-0812">Transmembrane</keyword>
<comment type="similarity">
    <text evidence="1 5">Belongs to the type-B carboxylesterase/lipase family.</text>
</comment>
<dbReference type="SUPFAM" id="SSF53474">
    <property type="entry name" value="alpha/beta-Hydrolases"/>
    <property type="match status" value="1"/>
</dbReference>
<accession>A0A553N8G0</accession>
<reference evidence="8 9" key="1">
    <citation type="journal article" date="2018" name="Nat. Ecol. Evol.">
        <title>Genomic signatures of mitonuclear coevolution across populations of Tigriopus californicus.</title>
        <authorList>
            <person name="Barreto F.S."/>
            <person name="Watson E.T."/>
            <person name="Lima T.G."/>
            <person name="Willett C.S."/>
            <person name="Edmands S."/>
            <person name="Li W."/>
            <person name="Burton R.S."/>
        </authorList>
    </citation>
    <scope>NUCLEOTIDE SEQUENCE [LARGE SCALE GENOMIC DNA]</scope>
    <source>
        <strain evidence="8 9">San Diego</strain>
    </source>
</reference>
<dbReference type="Pfam" id="PF00135">
    <property type="entry name" value="COesterase"/>
    <property type="match status" value="1"/>
</dbReference>
<feature type="non-terminal residue" evidence="8">
    <location>
        <position position="564"/>
    </location>
</feature>
<evidence type="ECO:0000313" key="8">
    <source>
        <dbReference type="EMBL" id="TRY61736.1"/>
    </source>
</evidence>
<dbReference type="PANTHER" id="PTHR43142:SF1">
    <property type="entry name" value="CARBOXYLIC ESTER HYDROLASE"/>
    <property type="match status" value="1"/>
</dbReference>
<protein>
    <recommendedName>
        <fullName evidence="5">Carboxylic ester hydrolase</fullName>
        <ecNumber evidence="5">3.1.1.-</ecNumber>
    </recommendedName>
</protein>
<dbReference type="InterPro" id="IPR029058">
    <property type="entry name" value="AB_hydrolase_fold"/>
</dbReference>
<evidence type="ECO:0000256" key="3">
    <source>
        <dbReference type="ARBA" id="ARBA00022801"/>
    </source>
</evidence>
<evidence type="ECO:0000259" key="7">
    <source>
        <dbReference type="Pfam" id="PF00135"/>
    </source>
</evidence>
<dbReference type="EC" id="3.1.1.-" evidence="5"/>
<dbReference type="STRING" id="6832.A0A553N8G0"/>